<keyword evidence="7" id="KW-0472">Membrane</keyword>
<dbReference type="GO" id="GO:0000139">
    <property type="term" value="C:Golgi membrane"/>
    <property type="evidence" value="ECO:0007669"/>
    <property type="project" value="UniProtKB-SubCell"/>
</dbReference>
<keyword evidence="5" id="KW-1133">Transmembrane helix</keyword>
<organism evidence="9 10">
    <name type="scientific">Ridgeia piscesae</name>
    <name type="common">Tubeworm</name>
    <dbReference type="NCBI Taxonomy" id="27915"/>
    <lineage>
        <taxon>Eukaryota</taxon>
        <taxon>Metazoa</taxon>
        <taxon>Spiralia</taxon>
        <taxon>Lophotrochozoa</taxon>
        <taxon>Annelida</taxon>
        <taxon>Polychaeta</taxon>
        <taxon>Sedentaria</taxon>
        <taxon>Canalipalpata</taxon>
        <taxon>Sabellida</taxon>
        <taxon>Siboglinidae</taxon>
        <taxon>Ridgeia</taxon>
    </lineage>
</organism>
<dbReference type="Gene3D" id="3.40.50.300">
    <property type="entry name" value="P-loop containing nucleotide triphosphate hydrolases"/>
    <property type="match status" value="1"/>
</dbReference>
<protein>
    <submittedName>
        <fullName evidence="9">Uncharacterized protein</fullName>
    </submittedName>
</protein>
<dbReference type="Proteomes" id="UP001209878">
    <property type="component" value="Unassembled WGS sequence"/>
</dbReference>
<dbReference type="InterPro" id="IPR027417">
    <property type="entry name" value="P-loop_NTPase"/>
</dbReference>
<evidence type="ECO:0000256" key="5">
    <source>
        <dbReference type="ARBA" id="ARBA00022989"/>
    </source>
</evidence>
<keyword evidence="3" id="KW-0812">Transmembrane</keyword>
<evidence type="ECO:0000256" key="7">
    <source>
        <dbReference type="ARBA" id="ARBA00023136"/>
    </source>
</evidence>
<evidence type="ECO:0000256" key="4">
    <source>
        <dbReference type="ARBA" id="ARBA00022968"/>
    </source>
</evidence>
<keyword evidence="8" id="KW-0325">Glycoprotein</keyword>
<accession>A0AAD9KJK4</accession>
<comment type="subcellular location">
    <subcellularLocation>
        <location evidence="1">Golgi apparatus membrane</location>
        <topology evidence="1">Single-pass type II membrane protein</topology>
    </subcellularLocation>
</comment>
<keyword evidence="4" id="KW-0735">Signal-anchor</keyword>
<comment type="caution">
    <text evidence="9">The sequence shown here is derived from an EMBL/GenBank/DDBJ whole genome shotgun (WGS) entry which is preliminary data.</text>
</comment>
<keyword evidence="2" id="KW-0808">Transferase</keyword>
<keyword evidence="6" id="KW-0333">Golgi apparatus</keyword>
<name>A0AAD9KJK4_RIDPI</name>
<dbReference type="InterPro" id="IPR007734">
    <property type="entry name" value="Heparan_SO4_2-O-STrfase"/>
</dbReference>
<reference evidence="9" key="1">
    <citation type="journal article" date="2023" name="Mol. Biol. Evol.">
        <title>Third-Generation Sequencing Reveals the Adaptive Role of the Epigenome in Three Deep-Sea Polychaetes.</title>
        <authorList>
            <person name="Perez M."/>
            <person name="Aroh O."/>
            <person name="Sun Y."/>
            <person name="Lan Y."/>
            <person name="Juniper S.K."/>
            <person name="Young C.R."/>
            <person name="Angers B."/>
            <person name="Qian P.Y."/>
        </authorList>
    </citation>
    <scope>NUCLEOTIDE SEQUENCE</scope>
    <source>
        <strain evidence="9">R07B-5</strain>
    </source>
</reference>
<sequence length="163" mass="18318">MRTTSRRVKLAAAAVVGLVLVYLCVITVPVSRLPVSRACDSALWEGRRLQPHSALSAYTSTQHDACDVGRIMSKLSTYSDLARFTRCQRVFYNRVPKCGSRTVLSTFKILARSLHFTVASSGRYGRRSHFGNVSLMDCFMDNVTKLQPPYIYSQHLNYIDFSG</sequence>
<proteinExistence type="predicted"/>
<gene>
    <name evidence="9" type="ORF">NP493_930g01012</name>
</gene>
<evidence type="ECO:0000256" key="6">
    <source>
        <dbReference type="ARBA" id="ARBA00023034"/>
    </source>
</evidence>
<dbReference type="AlphaFoldDB" id="A0AAD9KJK4"/>
<dbReference type="GO" id="GO:0008146">
    <property type="term" value="F:sulfotransferase activity"/>
    <property type="evidence" value="ECO:0007669"/>
    <property type="project" value="InterPro"/>
</dbReference>
<dbReference type="PANTHER" id="PTHR12129:SF15">
    <property type="entry name" value="URONYL 2-SULFOTRANSFERASE"/>
    <property type="match status" value="1"/>
</dbReference>
<evidence type="ECO:0000256" key="1">
    <source>
        <dbReference type="ARBA" id="ARBA00004323"/>
    </source>
</evidence>
<dbReference type="PANTHER" id="PTHR12129">
    <property type="entry name" value="HEPARAN SULFATE 2-O-SULFOTRANSFERASE"/>
    <property type="match status" value="1"/>
</dbReference>
<evidence type="ECO:0000256" key="2">
    <source>
        <dbReference type="ARBA" id="ARBA00022679"/>
    </source>
</evidence>
<evidence type="ECO:0000313" key="10">
    <source>
        <dbReference type="Proteomes" id="UP001209878"/>
    </source>
</evidence>
<keyword evidence="10" id="KW-1185">Reference proteome</keyword>
<evidence type="ECO:0000256" key="8">
    <source>
        <dbReference type="ARBA" id="ARBA00023180"/>
    </source>
</evidence>
<dbReference type="EMBL" id="JAODUO010000930">
    <property type="protein sequence ID" value="KAK2172773.1"/>
    <property type="molecule type" value="Genomic_DNA"/>
</dbReference>
<evidence type="ECO:0000256" key="3">
    <source>
        <dbReference type="ARBA" id="ARBA00022692"/>
    </source>
</evidence>
<evidence type="ECO:0000313" key="9">
    <source>
        <dbReference type="EMBL" id="KAK2172773.1"/>
    </source>
</evidence>